<keyword evidence="1" id="KW-0489">Methyltransferase</keyword>
<dbReference type="PANTHER" id="PTHR43464">
    <property type="entry name" value="METHYLTRANSFERASE"/>
    <property type="match status" value="1"/>
</dbReference>
<protein>
    <recommendedName>
        <fullName evidence="6">Methyltransferase domain-containing protein</fullName>
    </recommendedName>
</protein>
<name>A0A1V6SU27_9EURO</name>
<keyword evidence="2" id="KW-0808">Transferase</keyword>
<dbReference type="InterPro" id="IPR029063">
    <property type="entry name" value="SAM-dependent_MTases_sf"/>
</dbReference>
<dbReference type="GO" id="GO:0032259">
    <property type="term" value="P:methylation"/>
    <property type="evidence" value="ECO:0007669"/>
    <property type="project" value="UniProtKB-KW"/>
</dbReference>
<dbReference type="EMBL" id="MLQL01000025">
    <property type="protein sequence ID" value="OQE17093.1"/>
    <property type="molecule type" value="Genomic_DNA"/>
</dbReference>
<dbReference type="STRING" id="254877.A0A1V6SU27"/>
<keyword evidence="5" id="KW-1185">Reference proteome</keyword>
<organism evidence="4 5">
    <name type="scientific">Penicillium flavigenum</name>
    <dbReference type="NCBI Taxonomy" id="254877"/>
    <lineage>
        <taxon>Eukaryota</taxon>
        <taxon>Fungi</taxon>
        <taxon>Dikarya</taxon>
        <taxon>Ascomycota</taxon>
        <taxon>Pezizomycotina</taxon>
        <taxon>Eurotiomycetes</taxon>
        <taxon>Eurotiomycetidae</taxon>
        <taxon>Eurotiales</taxon>
        <taxon>Aspergillaceae</taxon>
        <taxon>Penicillium</taxon>
    </lineage>
</organism>
<dbReference type="PANTHER" id="PTHR43464:SF19">
    <property type="entry name" value="UBIQUINONE BIOSYNTHESIS O-METHYLTRANSFERASE, MITOCHONDRIAL"/>
    <property type="match status" value="1"/>
</dbReference>
<dbReference type="Gene3D" id="3.40.50.150">
    <property type="entry name" value="Vaccinia Virus protein VP39"/>
    <property type="match status" value="1"/>
</dbReference>
<evidence type="ECO:0000313" key="5">
    <source>
        <dbReference type="Proteomes" id="UP000191342"/>
    </source>
</evidence>
<dbReference type="Pfam" id="PF13489">
    <property type="entry name" value="Methyltransf_23"/>
    <property type="match status" value="1"/>
</dbReference>
<dbReference type="Proteomes" id="UP000191342">
    <property type="component" value="Unassembled WGS sequence"/>
</dbReference>
<evidence type="ECO:0008006" key="6">
    <source>
        <dbReference type="Google" id="ProtNLM"/>
    </source>
</evidence>
<dbReference type="AlphaFoldDB" id="A0A1V6SU27"/>
<comment type="caution">
    <text evidence="4">The sequence shown here is derived from an EMBL/GenBank/DDBJ whole genome shotgun (WGS) entry which is preliminary data.</text>
</comment>
<dbReference type="GO" id="GO:0008168">
    <property type="term" value="F:methyltransferase activity"/>
    <property type="evidence" value="ECO:0007669"/>
    <property type="project" value="UniProtKB-KW"/>
</dbReference>
<evidence type="ECO:0000313" key="4">
    <source>
        <dbReference type="EMBL" id="OQE17093.1"/>
    </source>
</evidence>
<accession>A0A1V6SU27</accession>
<gene>
    <name evidence="4" type="ORF">PENFLA_c025G02890</name>
</gene>
<dbReference type="CDD" id="cd02440">
    <property type="entry name" value="AdoMet_MTases"/>
    <property type="match status" value="1"/>
</dbReference>
<sequence length="291" mass="32730">MPTESQNMYDNPEFFAEYGSLPRSQHGLAAAPEWPTLEDMIVNPKSSPTGPSEKPLKGSRILDLGCGYGWFVRWAREKGAAYVKGVDISENMINRAKGFDAEMNHQTRNGVVVVGPATEVIIEIHDLETIDLNHSHEHGLYDIVYSSLAFQYIEDIVRLFRQIHGCLRKGSSHGQRGRLIFSVEHPIVTAPVNPTPGYRVIREASEDWKLWPLNSYSSEGLRLTSWLGAEGVRKYHRIVETYVTALLENGFVLTGLRKWCPSKEDATGLAKSKNIEGHRPNFLLISAEVRE</sequence>
<evidence type="ECO:0000256" key="3">
    <source>
        <dbReference type="ARBA" id="ARBA00022691"/>
    </source>
</evidence>
<dbReference type="SUPFAM" id="SSF53335">
    <property type="entry name" value="S-adenosyl-L-methionine-dependent methyltransferases"/>
    <property type="match status" value="1"/>
</dbReference>
<evidence type="ECO:0000256" key="1">
    <source>
        <dbReference type="ARBA" id="ARBA00022603"/>
    </source>
</evidence>
<keyword evidence="3" id="KW-0949">S-adenosyl-L-methionine</keyword>
<dbReference type="OrthoDB" id="66144at2759"/>
<reference evidence="5" key="1">
    <citation type="journal article" date="2017" name="Nat. Microbiol.">
        <title>Global analysis of biosynthetic gene clusters reveals vast potential of secondary metabolite production in Penicillium species.</title>
        <authorList>
            <person name="Nielsen J.C."/>
            <person name="Grijseels S."/>
            <person name="Prigent S."/>
            <person name="Ji B."/>
            <person name="Dainat J."/>
            <person name="Nielsen K.F."/>
            <person name="Frisvad J.C."/>
            <person name="Workman M."/>
            <person name="Nielsen J."/>
        </authorList>
    </citation>
    <scope>NUCLEOTIDE SEQUENCE [LARGE SCALE GENOMIC DNA]</scope>
    <source>
        <strain evidence="5">IBT 14082</strain>
    </source>
</reference>
<evidence type="ECO:0000256" key="2">
    <source>
        <dbReference type="ARBA" id="ARBA00022679"/>
    </source>
</evidence>
<proteinExistence type="predicted"/>